<evidence type="ECO:0000313" key="3">
    <source>
        <dbReference type="Proteomes" id="UP000077521"/>
    </source>
</evidence>
<gene>
    <name evidence="2" type="ORF">A4X13_0g7998</name>
</gene>
<name>A0A177TQN4_9BASI</name>
<evidence type="ECO:0000313" key="2">
    <source>
        <dbReference type="EMBL" id="KAE8239960.1"/>
    </source>
</evidence>
<feature type="region of interest" description="Disordered" evidence="1">
    <location>
        <begin position="415"/>
        <end position="448"/>
    </location>
</feature>
<reference evidence="2" key="1">
    <citation type="submission" date="2016-04" db="EMBL/GenBank/DDBJ databases">
        <authorList>
            <person name="Nguyen H.D."/>
            <person name="Samba Siva P."/>
            <person name="Cullis J."/>
            <person name="Levesque C.A."/>
            <person name="Hambleton S."/>
        </authorList>
    </citation>
    <scope>NUCLEOTIDE SEQUENCE</scope>
    <source>
        <strain evidence="2">DAOMC 236416</strain>
    </source>
</reference>
<dbReference type="AlphaFoldDB" id="A0A177TQN4"/>
<evidence type="ECO:0000256" key="1">
    <source>
        <dbReference type="SAM" id="MobiDB-lite"/>
    </source>
</evidence>
<feature type="region of interest" description="Disordered" evidence="1">
    <location>
        <begin position="281"/>
        <end position="324"/>
    </location>
</feature>
<comment type="caution">
    <text evidence="2">The sequence shown here is derived from an EMBL/GenBank/DDBJ whole genome shotgun (WGS) entry which is preliminary data.</text>
</comment>
<dbReference type="EMBL" id="LWDF02001187">
    <property type="protein sequence ID" value="KAE8239960.1"/>
    <property type="molecule type" value="Genomic_DNA"/>
</dbReference>
<proteinExistence type="predicted"/>
<sequence length="448" mass="48122">MSQPFPRSLANDPIKSDFYRRLQAIILSLGQNPMKTRGDARAAQQSTLLVSALVERRYGISCASARRGAELHCDEDGVNDYQQGRSRVALAIPTVRKFPCLLGGLSRLKLSATERDGHAWDVLIDCLYERGSGSIDTATADRQEVMDLASGLQRRAWPATPVNMFVQIGLNDTEDYDSNCFTAAVKGAVAASSEWGTTSAFMDSNLFPHLANVKEHWDDDVALSMEALGLEQAFRTGVQVHVLTAGTNRERGLLNLRDDGSTGLNVSRLLELRSMWLRFKPPRSDPADASRPPATSSSRASASSPGDAAPREEGGSVPSATPTGLEISLPELVLAARRAVQDADRTHKDVNIIRALSADPITGPRVRRELAGRTPPQAAAPSHAAGGAEGGLAVGVGQLPDIGDMDYDYDDNFEVLSTRHGPSKSSSSAQPPFKRLRSGVPARSVEAK</sequence>
<reference evidence="2" key="2">
    <citation type="journal article" date="2019" name="IMA Fungus">
        <title>Genome sequencing and comparison of five Tilletia species to identify candidate genes for the detection of regulated species infecting wheat.</title>
        <authorList>
            <person name="Nguyen H.D.T."/>
            <person name="Sultana T."/>
            <person name="Kesanakurti P."/>
            <person name="Hambleton S."/>
        </authorList>
    </citation>
    <scope>NUCLEOTIDE SEQUENCE</scope>
    <source>
        <strain evidence="2">DAOMC 236416</strain>
    </source>
</reference>
<accession>A0A177TQN4</accession>
<organism evidence="2 3">
    <name type="scientific">Tilletia indica</name>
    <dbReference type="NCBI Taxonomy" id="43049"/>
    <lineage>
        <taxon>Eukaryota</taxon>
        <taxon>Fungi</taxon>
        <taxon>Dikarya</taxon>
        <taxon>Basidiomycota</taxon>
        <taxon>Ustilaginomycotina</taxon>
        <taxon>Exobasidiomycetes</taxon>
        <taxon>Tilletiales</taxon>
        <taxon>Tilletiaceae</taxon>
        <taxon>Tilletia</taxon>
    </lineage>
</organism>
<feature type="region of interest" description="Disordered" evidence="1">
    <location>
        <begin position="364"/>
        <end position="391"/>
    </location>
</feature>
<protein>
    <submittedName>
        <fullName evidence="2">Uncharacterized protein</fullName>
    </submittedName>
</protein>
<keyword evidence="3" id="KW-1185">Reference proteome</keyword>
<feature type="compositionally biased region" description="Low complexity" evidence="1">
    <location>
        <begin position="289"/>
        <end position="308"/>
    </location>
</feature>
<dbReference type="Proteomes" id="UP000077521">
    <property type="component" value="Unassembled WGS sequence"/>
</dbReference>